<reference evidence="2" key="1">
    <citation type="submission" date="2024-02" db="EMBL/GenBank/DDBJ databases">
        <authorList>
            <consortium name="ELIXIR-Norway"/>
            <consortium name="Elixir Norway"/>
        </authorList>
    </citation>
    <scope>NUCLEOTIDE SEQUENCE</scope>
</reference>
<organism evidence="2 3">
    <name type="scientific">Sphagnum troendelagicum</name>
    <dbReference type="NCBI Taxonomy" id="128251"/>
    <lineage>
        <taxon>Eukaryota</taxon>
        <taxon>Viridiplantae</taxon>
        <taxon>Streptophyta</taxon>
        <taxon>Embryophyta</taxon>
        <taxon>Bryophyta</taxon>
        <taxon>Sphagnophytina</taxon>
        <taxon>Sphagnopsida</taxon>
        <taxon>Sphagnales</taxon>
        <taxon>Sphagnaceae</taxon>
        <taxon>Sphagnum</taxon>
    </lineage>
</organism>
<evidence type="ECO:0000313" key="3">
    <source>
        <dbReference type="Proteomes" id="UP001497512"/>
    </source>
</evidence>
<comment type="similarity">
    <text evidence="1">Belongs to the eukaryotic mitochondrial porin (TC 1.B.8.1) family.</text>
</comment>
<dbReference type="InterPro" id="IPR001925">
    <property type="entry name" value="Porin_Euk"/>
</dbReference>
<dbReference type="CDD" id="cd07306">
    <property type="entry name" value="Porin3_VDAC"/>
    <property type="match status" value="1"/>
</dbReference>
<dbReference type="EMBL" id="OZ019902">
    <property type="protein sequence ID" value="CAK9195233.1"/>
    <property type="molecule type" value="Genomic_DNA"/>
</dbReference>
<dbReference type="Pfam" id="PF01459">
    <property type="entry name" value="Porin_3"/>
    <property type="match status" value="1"/>
</dbReference>
<sequence>MGKVGKGLGYYSDIGRKTKDLLTKDYTYDQKFIVSTTTESGLTFTTRGAKHRNAFFGDVTTSFKNKNITTELKVDTQSNIFATVVVDDCAPGAKAVFSFTIPDHHSGKIELQYCHEYGSVTGGIGLTSSPIVEATGCVGSDGFAFGGEMAFDTALGCLTKYNAAVGFTKPDFSASLIVADKGDLLKASYLHTVSPTTKTTVAAEIAHKISKNENTFTVGGLYELDTITMLKTRMNNHGKLAALLQHEWRPKSLLTISGEVDTKALDKHAKIGLAFSLKP</sequence>
<protein>
    <recommendedName>
        <fullName evidence="4">Mitochondrial outer membrane protein porin</fullName>
    </recommendedName>
</protein>
<dbReference type="Proteomes" id="UP001497512">
    <property type="component" value="Chromosome 10"/>
</dbReference>
<proteinExistence type="inferred from homology"/>
<keyword evidence="3" id="KW-1185">Reference proteome</keyword>
<evidence type="ECO:0000313" key="2">
    <source>
        <dbReference type="EMBL" id="CAK9195233.1"/>
    </source>
</evidence>
<name>A0ABP0TGB6_9BRYO</name>
<evidence type="ECO:0000256" key="1">
    <source>
        <dbReference type="ARBA" id="ARBA00009624"/>
    </source>
</evidence>
<dbReference type="InterPro" id="IPR023614">
    <property type="entry name" value="Porin_dom_sf"/>
</dbReference>
<dbReference type="PANTHER" id="PTHR11743">
    <property type="entry name" value="VOLTAGE-DEPENDENT ANION-SELECTIVE CHANNEL"/>
    <property type="match status" value="1"/>
</dbReference>
<evidence type="ECO:0008006" key="4">
    <source>
        <dbReference type="Google" id="ProtNLM"/>
    </source>
</evidence>
<accession>A0ABP0TGB6</accession>
<dbReference type="PANTHER" id="PTHR11743:SF70">
    <property type="entry name" value="GH26960P-RELATED"/>
    <property type="match status" value="1"/>
</dbReference>
<dbReference type="InterPro" id="IPR027246">
    <property type="entry name" value="Porin_Euk/Tom40"/>
</dbReference>
<dbReference type="Gene3D" id="2.40.160.10">
    <property type="entry name" value="Porin"/>
    <property type="match status" value="1"/>
</dbReference>
<gene>
    <name evidence="2" type="ORF">CSSPTR1EN2_LOCUS2922</name>
</gene>